<feature type="transmembrane region" description="Helical" evidence="2">
    <location>
        <begin position="157"/>
        <end position="176"/>
    </location>
</feature>
<proteinExistence type="predicted"/>
<keyword evidence="2" id="KW-0472">Membrane</keyword>
<evidence type="ECO:0000313" key="3">
    <source>
        <dbReference type="EMBL" id="CAD0198886.1"/>
    </source>
</evidence>
<evidence type="ECO:0000313" key="4">
    <source>
        <dbReference type="Proteomes" id="UP001154114"/>
    </source>
</evidence>
<evidence type="ECO:0000256" key="1">
    <source>
        <dbReference type="SAM" id="MobiDB-lite"/>
    </source>
</evidence>
<reference evidence="3" key="1">
    <citation type="submission" date="2021-12" db="EMBL/GenBank/DDBJ databases">
        <authorList>
            <person name="King R."/>
        </authorList>
    </citation>
    <scope>NUCLEOTIDE SEQUENCE</scope>
</reference>
<gene>
    <name evidence="3" type="ORF">CINC_LOCUS13157</name>
</gene>
<accession>A0A9N8KRZ1</accession>
<keyword evidence="2" id="KW-0812">Transmembrane</keyword>
<dbReference type="Proteomes" id="UP001154114">
    <property type="component" value="Chromosome 9"/>
</dbReference>
<feature type="transmembrane region" description="Helical" evidence="2">
    <location>
        <begin position="20"/>
        <end position="40"/>
    </location>
</feature>
<name>A0A9N8KRZ1_CHRIL</name>
<protein>
    <submittedName>
        <fullName evidence="3">Uncharacterized protein</fullName>
    </submittedName>
</protein>
<keyword evidence="4" id="KW-1185">Reference proteome</keyword>
<organism evidence="3 4">
    <name type="scientific">Chrysodeixis includens</name>
    <name type="common">Soybean looper</name>
    <name type="synonym">Pseudoplusia includens</name>
    <dbReference type="NCBI Taxonomy" id="689277"/>
    <lineage>
        <taxon>Eukaryota</taxon>
        <taxon>Metazoa</taxon>
        <taxon>Ecdysozoa</taxon>
        <taxon>Arthropoda</taxon>
        <taxon>Hexapoda</taxon>
        <taxon>Insecta</taxon>
        <taxon>Pterygota</taxon>
        <taxon>Neoptera</taxon>
        <taxon>Endopterygota</taxon>
        <taxon>Lepidoptera</taxon>
        <taxon>Glossata</taxon>
        <taxon>Ditrysia</taxon>
        <taxon>Noctuoidea</taxon>
        <taxon>Noctuidae</taxon>
        <taxon>Plusiinae</taxon>
        <taxon>Chrysodeixis</taxon>
    </lineage>
</organism>
<dbReference type="OrthoDB" id="7260857at2759"/>
<keyword evidence="2" id="KW-1133">Transmembrane helix</keyword>
<feature type="region of interest" description="Disordered" evidence="1">
    <location>
        <begin position="56"/>
        <end position="81"/>
    </location>
</feature>
<dbReference type="AlphaFoldDB" id="A0A9N8KRZ1"/>
<sequence>MSLRHLSDNIQQRRVSEKVWVLINYLCIHIMYTLRAQTLYSRKTYKKNRRVAHDEAGPVDHNYDAAEGSPRSDIRSDGRMDSNVDSPGCSCDLDPESEIANILHKKCPVITLAQQQLQRLLDETDKLLCDNTRCCRSLYDFLCICKEICVTQDKLRIVLVLLVAFGFMMGLIVGGATCGSYRGRFNSPILRCIDTYFVPDTYNSLEETYRSIV</sequence>
<dbReference type="EMBL" id="LR824012">
    <property type="protein sequence ID" value="CAD0198886.1"/>
    <property type="molecule type" value="Genomic_DNA"/>
</dbReference>
<evidence type="ECO:0000256" key="2">
    <source>
        <dbReference type="SAM" id="Phobius"/>
    </source>
</evidence>